<dbReference type="InterPro" id="IPR051560">
    <property type="entry name" value="MAM_domain-containing"/>
</dbReference>
<evidence type="ECO:0000313" key="9">
    <source>
        <dbReference type="Proteomes" id="UP000596742"/>
    </source>
</evidence>
<evidence type="ECO:0000256" key="1">
    <source>
        <dbReference type="ARBA" id="ARBA00004401"/>
    </source>
</evidence>
<feature type="domain" description="MAM" evidence="7">
    <location>
        <begin position="877"/>
        <end position="1054"/>
    </location>
</feature>
<protein>
    <submittedName>
        <fullName evidence="8">Uncharacterized protein</fullName>
    </submittedName>
</protein>
<dbReference type="PROSITE" id="PS50038">
    <property type="entry name" value="FZ"/>
    <property type="match status" value="1"/>
</dbReference>
<dbReference type="SUPFAM" id="SSF57424">
    <property type="entry name" value="LDL receptor-like module"/>
    <property type="match status" value="4"/>
</dbReference>
<comment type="caution">
    <text evidence="4">Lacks conserved residue(s) required for the propagation of feature annotation.</text>
</comment>
<keyword evidence="3 4" id="KW-1015">Disulfide bond</keyword>
<feature type="disulfide bond" evidence="4">
    <location>
        <begin position="2717"/>
        <end position="2732"/>
    </location>
</feature>
<feature type="domain" description="MAM" evidence="7">
    <location>
        <begin position="585"/>
        <end position="734"/>
    </location>
</feature>
<gene>
    <name evidence="8" type="ORF">MGAL_10B002561</name>
</gene>
<dbReference type="PROSITE" id="PS50060">
    <property type="entry name" value="MAM_2"/>
    <property type="match status" value="15"/>
</dbReference>
<name>A0A8B6FMB4_MYTGA</name>
<feature type="domain" description="MAM" evidence="7">
    <location>
        <begin position="2951"/>
        <end position="3109"/>
    </location>
</feature>
<feature type="domain" description="MAM" evidence="7">
    <location>
        <begin position="421"/>
        <end position="580"/>
    </location>
</feature>
<dbReference type="SUPFAM" id="SSF56487">
    <property type="entry name" value="SRCR-like"/>
    <property type="match status" value="1"/>
</dbReference>
<dbReference type="SMART" id="SM00137">
    <property type="entry name" value="MAM"/>
    <property type="match status" value="7"/>
</dbReference>
<dbReference type="InterPro" id="IPR002172">
    <property type="entry name" value="LDrepeatLR_classA_rpt"/>
</dbReference>
<dbReference type="CDD" id="cd00112">
    <property type="entry name" value="LDLa"/>
    <property type="match status" value="4"/>
</dbReference>
<dbReference type="Pfam" id="PF00057">
    <property type="entry name" value="Ldl_recept_a"/>
    <property type="match status" value="2"/>
</dbReference>
<feature type="domain" description="MAM" evidence="7">
    <location>
        <begin position="256"/>
        <end position="419"/>
    </location>
</feature>
<feature type="disulfide bond" evidence="4">
    <location>
        <begin position="899"/>
        <end position="914"/>
    </location>
</feature>
<evidence type="ECO:0000259" key="7">
    <source>
        <dbReference type="PROSITE" id="PS50060"/>
    </source>
</evidence>
<accession>A0A8B6FMB4</accession>
<feature type="domain" description="MAM" evidence="7">
    <location>
        <begin position="737"/>
        <end position="876"/>
    </location>
</feature>
<keyword evidence="2" id="KW-0812">Transmembrane</keyword>
<evidence type="ECO:0000256" key="4">
    <source>
        <dbReference type="PROSITE-ProRule" id="PRU00124"/>
    </source>
</evidence>
<feature type="domain" description="MAM" evidence="7">
    <location>
        <begin position="2338"/>
        <end position="2493"/>
    </location>
</feature>
<dbReference type="InterPro" id="IPR036055">
    <property type="entry name" value="LDL_receptor-like_sf"/>
</dbReference>
<dbReference type="PANTHER" id="PTHR23282">
    <property type="entry name" value="APICAL ENDOSOMAL GLYCOPROTEIN PRECURSOR"/>
    <property type="match status" value="1"/>
</dbReference>
<dbReference type="Gene3D" id="1.10.2000.10">
    <property type="entry name" value="Frizzled cysteine-rich domain"/>
    <property type="match status" value="1"/>
</dbReference>
<feature type="disulfide bond" evidence="4">
    <location>
        <begin position="1076"/>
        <end position="1091"/>
    </location>
</feature>
<keyword evidence="2" id="KW-0735">Signal-anchor</keyword>
<dbReference type="InterPro" id="IPR036790">
    <property type="entry name" value="Frizzled_dom_sf"/>
</dbReference>
<dbReference type="Proteomes" id="UP000596742">
    <property type="component" value="Unassembled WGS sequence"/>
</dbReference>
<comment type="caution">
    <text evidence="8">The sequence shown here is derived from an EMBL/GenBank/DDBJ whole genome shotgun (WGS) entry which is preliminary data.</text>
</comment>
<dbReference type="SUPFAM" id="SSF49899">
    <property type="entry name" value="Concanavalin A-like lectins/glucanases"/>
    <property type="match status" value="14"/>
</dbReference>
<feature type="domain" description="MAM" evidence="7">
    <location>
        <begin position="1095"/>
        <end position="1250"/>
    </location>
</feature>
<feature type="domain" description="MAM" evidence="7">
    <location>
        <begin position="1998"/>
        <end position="2168"/>
    </location>
</feature>
<evidence type="ECO:0000256" key="2">
    <source>
        <dbReference type="ARBA" id="ARBA00022968"/>
    </source>
</evidence>
<dbReference type="GO" id="GO:0005886">
    <property type="term" value="C:plasma membrane"/>
    <property type="evidence" value="ECO:0007669"/>
    <property type="project" value="UniProtKB-SubCell"/>
</dbReference>
<dbReference type="SUPFAM" id="SSF63501">
    <property type="entry name" value="Frizzled cysteine-rich domain"/>
    <property type="match status" value="1"/>
</dbReference>
<dbReference type="PRINTS" id="PR00261">
    <property type="entry name" value="LDLRECEPTOR"/>
</dbReference>
<dbReference type="InterPro" id="IPR036772">
    <property type="entry name" value="SRCR-like_dom_sf"/>
</dbReference>
<dbReference type="PANTHER" id="PTHR23282:SF101">
    <property type="entry name" value="MAM DOMAIN-CONTAINING PROTEIN"/>
    <property type="match status" value="1"/>
</dbReference>
<dbReference type="InterPro" id="IPR013320">
    <property type="entry name" value="ConA-like_dom_sf"/>
</dbReference>
<feature type="compositionally biased region" description="Polar residues" evidence="5">
    <location>
        <begin position="1413"/>
        <end position="1434"/>
    </location>
</feature>
<keyword evidence="9" id="KW-1185">Reference proteome</keyword>
<dbReference type="Gene3D" id="2.60.120.200">
    <property type="match status" value="15"/>
</dbReference>
<feature type="compositionally biased region" description="Basic and acidic residues" evidence="5">
    <location>
        <begin position="1310"/>
        <end position="1321"/>
    </location>
</feature>
<feature type="domain" description="MAM" evidence="7">
    <location>
        <begin position="2173"/>
        <end position="2335"/>
    </location>
</feature>
<feature type="domain" description="MAM" evidence="7">
    <location>
        <begin position="2736"/>
        <end position="2890"/>
    </location>
</feature>
<feature type="domain" description="MAM" evidence="7">
    <location>
        <begin position="1"/>
        <end position="78"/>
    </location>
</feature>
<proteinExistence type="predicted"/>
<dbReference type="InterPro" id="IPR000998">
    <property type="entry name" value="MAM_dom"/>
</dbReference>
<evidence type="ECO:0000256" key="3">
    <source>
        <dbReference type="ARBA" id="ARBA00023157"/>
    </source>
</evidence>
<dbReference type="SMART" id="SM00192">
    <property type="entry name" value="LDLa"/>
    <property type="match status" value="5"/>
</dbReference>
<organism evidence="8 9">
    <name type="scientific">Mytilus galloprovincialis</name>
    <name type="common">Mediterranean mussel</name>
    <dbReference type="NCBI Taxonomy" id="29158"/>
    <lineage>
        <taxon>Eukaryota</taxon>
        <taxon>Metazoa</taxon>
        <taxon>Spiralia</taxon>
        <taxon>Lophotrochozoa</taxon>
        <taxon>Mollusca</taxon>
        <taxon>Bivalvia</taxon>
        <taxon>Autobranchia</taxon>
        <taxon>Pteriomorphia</taxon>
        <taxon>Mytilida</taxon>
        <taxon>Mytiloidea</taxon>
        <taxon>Mytilidae</taxon>
        <taxon>Mytilinae</taxon>
        <taxon>Mytilus</taxon>
    </lineage>
</organism>
<feature type="domain" description="MAM" evidence="7">
    <location>
        <begin position="2533"/>
        <end position="2694"/>
    </location>
</feature>
<dbReference type="OrthoDB" id="6125414at2759"/>
<dbReference type="PROSITE" id="PS01209">
    <property type="entry name" value="LDLRA_1"/>
    <property type="match status" value="1"/>
</dbReference>
<dbReference type="PROSITE" id="PS50068">
    <property type="entry name" value="LDLRA_2"/>
    <property type="match status" value="5"/>
</dbReference>
<dbReference type="InterPro" id="IPR020067">
    <property type="entry name" value="Frizzled_dom"/>
</dbReference>
<evidence type="ECO:0000259" key="6">
    <source>
        <dbReference type="PROSITE" id="PS50038"/>
    </source>
</evidence>
<feature type="domain" description="FZ" evidence="6">
    <location>
        <begin position="1443"/>
        <end position="1558"/>
    </location>
</feature>
<evidence type="ECO:0000256" key="5">
    <source>
        <dbReference type="SAM" id="MobiDB-lite"/>
    </source>
</evidence>
<feature type="region of interest" description="Disordered" evidence="5">
    <location>
        <begin position="1270"/>
        <end position="1434"/>
    </location>
</feature>
<feature type="domain" description="MAM" evidence="7">
    <location>
        <begin position="1836"/>
        <end position="1996"/>
    </location>
</feature>
<dbReference type="InterPro" id="IPR023415">
    <property type="entry name" value="LDLR_class-A_CS"/>
</dbReference>
<dbReference type="CDD" id="cd06263">
    <property type="entry name" value="MAM"/>
    <property type="match status" value="6"/>
</dbReference>
<reference evidence="8" key="1">
    <citation type="submission" date="2018-11" db="EMBL/GenBank/DDBJ databases">
        <authorList>
            <person name="Alioto T."/>
            <person name="Alioto T."/>
        </authorList>
    </citation>
    <scope>NUCLEOTIDE SEQUENCE</scope>
</reference>
<sequence>MYGSSINELQVMVRRSSNWNGTVVWSKKYDQGNVWHSANIDIRDVSHSQIQFIGIRGSSYTGDIALDEIKLMRGTCNSESDFVCPADEEEPGVNCTFSNKQACNYTIESIKGNTTWQFKSFSSSGQNLPSSDVSGNSIGYFYYQNKNGNEGDSARLLSPKFTSSSMSTLQFYAYFGGSDVGSLQVSSVNGNGQRSLLWKREGEQDEGWLMSCVPIAQEGDLSLEFVAFRSSGDDAVIAVDNVTVSDEPCHVGISDDKCRFDQPLICGYSVNCTCTLPSHTYKWIRHSGPTMSKQTGPDSGSEGYYMYAEATYGRLGDATALTFPEFKATGSQKLQFKYHMYGNDTGTLLVQAKDKGDNSLTTVWTLTGPQLNEWKQVCMPLTIPGGTDVELTFVAVHGDGPLGDIAIDDVLVTEEDCPHLASCDFSYGSCGYLVTWNDYSVKWVRGQVNGVPNNAIAGSYFYATSDSSKEGSQTYLFTKIFKAYGTESVTFDYLDSRYTKFEVGWISEPSGNTTMRSIEYSDINILWTTTSQADQWTKKCISLGAVTGNIAIVYVHTTTVWNTQITAVDNVEVSTGGCNDGIYESVCGFDPSDLCGYDIITPDNCPTVYTYRWTVNNTNGDNVLVANGSLGEEGDTSMVEFPSITISSMMYLHFKYMISNWNSAQNLMYSTSKDGDFTSVMTTRPILAAWQSYCVSVPSPGEVTLRFKADKTQMNNHTDVSIDDVVLSAKTCPVKSLACDFDDIELCGYYMSDAWKRKEHGNRMGDFYMSVTATSYTRSLLVSPNHLDSSNTQCLQFNYTFTGSSIAHLSLLLNRENSESTRVILQGTSTWKSYRYQTEEQFDFINFELAPFSMSSSRIETAGVDNISISPGICPPIVCDADEHRCASNLQCIPQSSVCDGIENCNDGSDEKSCDSSISCDFESARACEYNITGNYIIRVNDSSGNHHIYISMAGFHLLRSPMEYIPTVSCLSFLTQSYPFTNGHLRVTVQDTDGLVSPLYSIDSMVGSAFWIKYKTTVPSGNFSVIFETFFPSNNYGGLRIDDIVLQPGECMEGCGDGYFNCSMDDLCIPKENVCDRQWACSDGQDEQNCDYSISCNFEEEHMCEYDIGSWTKRSSVTDPDFYLEDHTFHNSSYSGSFMYTGDLDGLYEDKEMNSPYLQTNKPMCVEFYYIVIRPHEYSSAILTVHQNTSNMNNEVFSLVEYRTDVNLQWQRGQFPVAAGVFSLRFTAEGHRSVVAIDDVLLYNGSCSEVDVTTPYAWQWQTTEETTAEYHPGQTMDLQPENRPTTDFEPGNGPTAESEPENGPTAESEPEHGPTAESELRSGPTAESEPENGPTAESEPENGPTAESEPENGPTAESEPENGPTAESEPENGPTSESEPENGPTSESEPEHGPTDSELTTYAEPENRPTDSEFTTNMEPENGPTTEFGTTSMPRSPFNDGCYNHNTIVCSDYFGMNFTSYPNVFGQNDYYEAVNQWHSSWARFPFDTCGMVYSHTMCALLFPTCQNGTTQQICRQSCLDAFHILHFGVCSHNNLLNNYDLVYFCNLLRDDEDCIKLPDYVGNSSTVTRQSTNYSTSTTPRTTPYGTTKISHMDVLPTSNITSGIEGIVEIVINDQFGYVYCLDTTYCPSLVCQYLGYSAGSIVVGNYYEYDIPKQFVQCSSASKHLSDCTIYPATNNYITRIRCVDGVQTSAIDCKFGWNNQGTCSYTAVGSGWSQQNYAYALYSYSGSVSSELISNMFTTPSSGSVFLNLTIVNPAVQLHVQLKTSDMTYDLGYAEHGDTSACFDLPSSLVNGNLVITGKLTYPLSAGNYQVAYVYEIKVHKQEICPKPFPYSICEFDKKCPWDIECSTRIADPIPFQWTWAGFNTSLSDAGKYLTADASFGRHGDKAKFTLPLNATTSHNLKLKYRNTGSRNDSSSGSLQVNLNENGVTKQIFMKDNLDTYGSWESACVPMSEFTTGEIINGQLEFVATRGSSYANDIEVDDVELLGTECPHFASCDFQSATFCHYNRLSESRFAWNWGTYNLIQLYSSMAQYVPRVDHTEGTSSGGYMYTSTCLPNTYEGNLAHLTTVPFEVQPSKPMKASFYYHMNGVNMGTFQVSVNQHGTVLQTSLVFSMAGSQSDEWYYSCVNLPSGNASVTFSAVLGDGCDSVFALDDVVISDGMCQERLDEVTCNFEGTNTCQYSSNCTIGSKYQWSRQRSKTPSDNTGPYGDAYGNLAGHFMYVESSHGNPGDTTYLSFPSFTSNNPSSLYFSYHMLGDDIGTLDIMSHDTGTSTVTPLWTKTGQQDMAWIKGCVTLPPDTEQNIYFVATKASGFKGDIAVDNVFVMDSSCPGTSVPCDFEDKTFLCGYRNNTNLLSDSGWTSASHDSDNMVAVASSDTGRFLYCNSSNFQDSCSVLSPMLSVTEKSCITFDYYTKFLAGYNASLSIYMMSYRFGNIVWTPAWSMRRDSGSWNHGQFEYTGNLTDASLIINMHLGQAGIDNIVIVPGDCQEISCPGQFSCGYYCIDLSKVCDLNFDCDDHSDETTLCDRSISCDFEDKFRCGYYSSYDVMESKQVIYQEMIYDHTYGNKSGTFYGMVSYAGSSFSFSSPTEEVTVPSCLSLYYIGHVNLFEFEVRYLDLGIISRNRTFNSTIFNNTMSVYSTFTTLSNVWKPTQMPIAPGQMEINFRLYDYAYDVKYFGIDDVKITPGDCPPLVCPTGLSPCHKDGICVAGKIECDKISQCPSGEDEADCPISISCDFEQPYGCGYDFGSYIWRDAFIHHLPAADHTMGADNHTGHYMFFTSDSRQTTTLTSPPYLTTPGGCVKFYYNMEGGVSAELKVYTKKYGLRQLVFYANGIYVETDDWLEGSFELPAGETTIELVAYGDTSFLAPSIVAIDDVTLMEGQSCPNPSCGNSMNTFSCQSSGVCIPEFLVRDGYQDCLDGSDEVLRIDPDNNLNTTNSTGNSTNVLSACTFEISTEPFCLFSNQHGQDTADWIRHSGPTGSTATGPDSAVMGTYYMYIETTNMVLGGDASLTSSYLNQDTEMCLSFYYHMYGASIGRLDVILSTPFSNQTMFTRVGEQGNQWYFQKIYIQPGTNIKIIFNGVDGNSYQGDIALDHIMLFSGECDKYGRYSVGPYHVFFGECGKYGRYSFGRYHVVFW</sequence>
<comment type="subcellular location">
    <subcellularLocation>
        <location evidence="1">Cell membrane</location>
        <topology evidence="1">Single-pass type II membrane protein</topology>
    </subcellularLocation>
</comment>
<evidence type="ECO:0000313" key="8">
    <source>
        <dbReference type="EMBL" id="VDI50911.1"/>
    </source>
</evidence>
<feature type="domain" description="MAM" evidence="7">
    <location>
        <begin position="93"/>
        <end position="251"/>
    </location>
</feature>
<dbReference type="EMBL" id="UYJE01007001">
    <property type="protein sequence ID" value="VDI50911.1"/>
    <property type="molecule type" value="Genomic_DNA"/>
</dbReference>
<feature type="compositionally biased region" description="Polar residues" evidence="5">
    <location>
        <begin position="1374"/>
        <end position="1388"/>
    </location>
</feature>
<dbReference type="Gene3D" id="4.10.400.10">
    <property type="entry name" value="Low-density Lipoprotein Receptor"/>
    <property type="match status" value="3"/>
</dbReference>
<dbReference type="Pfam" id="PF00629">
    <property type="entry name" value="MAM"/>
    <property type="match status" value="13"/>
</dbReference>